<keyword evidence="1" id="KW-0472">Membrane</keyword>
<feature type="transmembrane region" description="Helical" evidence="1">
    <location>
        <begin position="249"/>
        <end position="266"/>
    </location>
</feature>
<dbReference type="Pfam" id="PF17820">
    <property type="entry name" value="PDZ_6"/>
    <property type="match status" value="1"/>
</dbReference>
<feature type="transmembrane region" description="Helical" evidence="1">
    <location>
        <begin position="20"/>
        <end position="37"/>
    </location>
</feature>
<feature type="transmembrane region" description="Helical" evidence="1">
    <location>
        <begin position="180"/>
        <end position="200"/>
    </location>
</feature>
<evidence type="ECO:0000313" key="4">
    <source>
        <dbReference type="Proteomes" id="UP000291151"/>
    </source>
</evidence>
<dbReference type="KEGG" id="uth:DKZ56_05755"/>
<evidence type="ECO:0000259" key="2">
    <source>
        <dbReference type="PROSITE" id="PS50106"/>
    </source>
</evidence>
<accession>A0A4P6UQ50</accession>
<dbReference type="SUPFAM" id="SSF50156">
    <property type="entry name" value="PDZ domain-like"/>
    <property type="match status" value="1"/>
</dbReference>
<reference evidence="3 4" key="1">
    <citation type="submission" date="2019-02" db="EMBL/GenBank/DDBJ databases">
        <title>Ureibacillus thermophilus.</title>
        <authorList>
            <person name="Sunny J.S."/>
            <person name="Natarajan A."/>
            <person name="Saleena L.M."/>
        </authorList>
    </citation>
    <scope>NUCLEOTIDE SEQUENCE [LARGE SCALE GENOMIC DNA]</scope>
    <source>
        <strain evidence="3 4">LM102</strain>
    </source>
</reference>
<keyword evidence="1" id="KW-1133">Transmembrane helix</keyword>
<keyword evidence="1" id="KW-0812">Transmembrane</keyword>
<feature type="domain" description="PDZ" evidence="2">
    <location>
        <begin position="309"/>
        <end position="365"/>
    </location>
</feature>
<sequence length="389" mass="44341">MIEEILLEFLKAIARMFMNPLLYMAIIMAIFLGYVRVKRERKFFKTRILWGWTELVGLIKEGIWFALIISVLSLLVGLTQSIELLFFVAAFSIFGLILYNFHLLSPMVLIGLSLASLMVMNEEHWSFEIFGWKIQGLDVFEGAAVTCALMAGILLIAESRLIKKYGVNYASPMIEKSKRGLHGVAFFTKKLWLLPIFFVVPGQAIDAYFPWWPQFSLNHQQFALVLFPFLIGFQQITRRSLPLDVYPKLSRAVWILGGLVLIGGLVGYFYPIAAVVAVFAGAIIRLFISYIFKVRERRDVYAVSARPNGVMIAAVLPESPAEKMGLQAGEIIRKVNGREVHNELELYEALQINAAYCKLEVLNHKNEVRLTQHEVYSKDHYRIGLLIIE</sequence>
<feature type="transmembrane region" description="Helical" evidence="1">
    <location>
        <begin position="58"/>
        <end position="78"/>
    </location>
</feature>
<organism evidence="3 4">
    <name type="scientific">Ureibacillus thermophilus</name>
    <dbReference type="NCBI Taxonomy" id="367743"/>
    <lineage>
        <taxon>Bacteria</taxon>
        <taxon>Bacillati</taxon>
        <taxon>Bacillota</taxon>
        <taxon>Bacilli</taxon>
        <taxon>Bacillales</taxon>
        <taxon>Caryophanaceae</taxon>
        <taxon>Ureibacillus</taxon>
    </lineage>
</organism>
<evidence type="ECO:0000256" key="1">
    <source>
        <dbReference type="SAM" id="Phobius"/>
    </source>
</evidence>
<protein>
    <submittedName>
        <fullName evidence="3">PDZ domain-containing protein</fullName>
    </submittedName>
</protein>
<dbReference type="Proteomes" id="UP000291151">
    <property type="component" value="Chromosome"/>
</dbReference>
<dbReference type="Gene3D" id="2.30.42.10">
    <property type="match status" value="1"/>
</dbReference>
<proteinExistence type="predicted"/>
<dbReference type="EMBL" id="CP036528">
    <property type="protein sequence ID" value="QBK25399.1"/>
    <property type="molecule type" value="Genomic_DNA"/>
</dbReference>
<feature type="transmembrane region" description="Helical" evidence="1">
    <location>
        <begin position="220"/>
        <end position="237"/>
    </location>
</feature>
<feature type="transmembrane region" description="Helical" evidence="1">
    <location>
        <begin position="108"/>
        <end position="127"/>
    </location>
</feature>
<feature type="transmembrane region" description="Helical" evidence="1">
    <location>
        <begin position="272"/>
        <end position="292"/>
    </location>
</feature>
<keyword evidence="4" id="KW-1185">Reference proteome</keyword>
<dbReference type="PROSITE" id="PS50106">
    <property type="entry name" value="PDZ"/>
    <property type="match status" value="1"/>
</dbReference>
<dbReference type="InterPro" id="IPR001478">
    <property type="entry name" value="PDZ"/>
</dbReference>
<name>A0A4P6UQ50_9BACL</name>
<dbReference type="AlphaFoldDB" id="A0A4P6UQ50"/>
<feature type="transmembrane region" description="Helical" evidence="1">
    <location>
        <begin position="139"/>
        <end position="159"/>
    </location>
</feature>
<dbReference type="InterPro" id="IPR041489">
    <property type="entry name" value="PDZ_6"/>
</dbReference>
<evidence type="ECO:0000313" key="3">
    <source>
        <dbReference type="EMBL" id="QBK25399.1"/>
    </source>
</evidence>
<feature type="transmembrane region" description="Helical" evidence="1">
    <location>
        <begin position="84"/>
        <end position="101"/>
    </location>
</feature>
<gene>
    <name evidence="3" type="ORF">DKZ56_05755</name>
</gene>
<dbReference type="SMART" id="SM00228">
    <property type="entry name" value="PDZ"/>
    <property type="match status" value="1"/>
</dbReference>
<dbReference type="InterPro" id="IPR036034">
    <property type="entry name" value="PDZ_sf"/>
</dbReference>